<dbReference type="PANTHER" id="PTHR11690">
    <property type="entry name" value="AMILORIDE-SENSITIVE SODIUM CHANNEL-RELATED"/>
    <property type="match status" value="1"/>
</dbReference>
<dbReference type="Proteomes" id="UP000274756">
    <property type="component" value="Unassembled WGS sequence"/>
</dbReference>
<evidence type="ECO:0000256" key="4">
    <source>
        <dbReference type="ARBA" id="ARBA00022461"/>
    </source>
</evidence>
<evidence type="ECO:0000256" key="13">
    <source>
        <dbReference type="RuleBase" id="RU000679"/>
    </source>
</evidence>
<keyword evidence="3 13" id="KW-0813">Transport</keyword>
<proteinExistence type="inferred from homology"/>
<evidence type="ECO:0000313" key="18">
    <source>
        <dbReference type="Proteomes" id="UP000274756"/>
    </source>
</evidence>
<keyword evidence="8 13" id="KW-0406">Ion transport</keyword>
<accession>A0A0N4UNV8</accession>
<evidence type="ECO:0000256" key="15">
    <source>
        <dbReference type="SAM" id="Phobius"/>
    </source>
</evidence>
<keyword evidence="4 13" id="KW-0894">Sodium channel</keyword>
<evidence type="ECO:0000256" key="2">
    <source>
        <dbReference type="ARBA" id="ARBA00007193"/>
    </source>
</evidence>
<keyword evidence="11 13" id="KW-0739">Sodium transport</keyword>
<dbReference type="GO" id="GO:0015280">
    <property type="term" value="F:ligand-gated sodium channel activity"/>
    <property type="evidence" value="ECO:0007669"/>
    <property type="project" value="TreeGrafter"/>
</dbReference>
<dbReference type="InterPro" id="IPR001873">
    <property type="entry name" value="ENaC"/>
</dbReference>
<keyword evidence="7" id="KW-0915">Sodium</keyword>
<dbReference type="PANTHER" id="PTHR11690:SF1">
    <property type="entry name" value="DEGENERIN LIKE"/>
    <property type="match status" value="1"/>
</dbReference>
<keyword evidence="10" id="KW-0325">Glycoprotein</keyword>
<sequence length="491" mass="56912">MYNNIHNKRDGLSFHLDMAATTVLNKNEISKKLSPRAAFVHKTLSEDYPGLDYLGMNSVLTAKHRWLIKEYIERPTSTRIVLKSVEKLLLPQVTICPTTPMTVDVARLMFVMRSNPQFRNLENKTMVDFTYFMLAGSGFQKMDMLIARWNESYINFLTAIYDTMRNELDTRTFFYRIFIPAYTIRRGKCFKTVQSLYQTNQDELGKFRLQIRLPKVMDVIPKQDQILLFIGEAKPEIEPYPRYYLYFQQYAKVRLAARQLNLLPGTEHCSNEYANVGTATCYLIKWIVDNLEKPFNCTYPYMDKIRNTSLPSCDAEIIVKNYKKTVNAEGNNIHECILSCKRWQYFVDLDRTLGPSKEDSGGLEDYKFRVDLSYDNLQYEQLSEIYILTAFGLLAQIGGQLSLFLGTSILGLIQVTLMVTILCKRTLKRAFHPDSYEARIGAYNPGLIFPQGETPNNVSYINIQNSRRSSFEPNTKNLSKNEQNRKETLIT</sequence>
<evidence type="ECO:0000256" key="6">
    <source>
        <dbReference type="ARBA" id="ARBA00022989"/>
    </source>
</evidence>
<feature type="transmembrane region" description="Helical" evidence="15">
    <location>
        <begin position="401"/>
        <end position="423"/>
    </location>
</feature>
<dbReference type="WBParaSite" id="DME_0000961901-mRNA-1">
    <property type="protein sequence ID" value="DME_0000961901-mRNA-1"/>
    <property type="gene ID" value="DME_0000961901"/>
</dbReference>
<keyword evidence="5 13" id="KW-0812">Transmembrane</keyword>
<dbReference type="Gene3D" id="1.10.287.770">
    <property type="entry name" value="YojJ-like"/>
    <property type="match status" value="1"/>
</dbReference>
<evidence type="ECO:0000256" key="8">
    <source>
        <dbReference type="ARBA" id="ARBA00023065"/>
    </source>
</evidence>
<keyword evidence="12 13" id="KW-0407">Ion channel</keyword>
<evidence type="ECO:0000256" key="11">
    <source>
        <dbReference type="ARBA" id="ARBA00023201"/>
    </source>
</evidence>
<evidence type="ECO:0000256" key="14">
    <source>
        <dbReference type="SAM" id="MobiDB-lite"/>
    </source>
</evidence>
<evidence type="ECO:0000256" key="5">
    <source>
        <dbReference type="ARBA" id="ARBA00022692"/>
    </source>
</evidence>
<reference evidence="19" key="1">
    <citation type="submission" date="2017-02" db="UniProtKB">
        <authorList>
            <consortium name="WormBaseParasite"/>
        </authorList>
    </citation>
    <scope>IDENTIFICATION</scope>
</reference>
<keyword evidence="6 15" id="KW-1133">Transmembrane helix</keyword>
<dbReference type="EMBL" id="UYYG01001238">
    <property type="protein sequence ID" value="VDN60731.1"/>
    <property type="molecule type" value="Genomic_DNA"/>
</dbReference>
<evidence type="ECO:0000256" key="1">
    <source>
        <dbReference type="ARBA" id="ARBA00004141"/>
    </source>
</evidence>
<keyword evidence="9 15" id="KW-0472">Membrane</keyword>
<evidence type="ECO:0000256" key="7">
    <source>
        <dbReference type="ARBA" id="ARBA00023053"/>
    </source>
</evidence>
<dbReference type="GO" id="GO:0005886">
    <property type="term" value="C:plasma membrane"/>
    <property type="evidence" value="ECO:0007669"/>
    <property type="project" value="TreeGrafter"/>
</dbReference>
<dbReference type="Proteomes" id="UP000038040">
    <property type="component" value="Unplaced"/>
</dbReference>
<dbReference type="Pfam" id="PF00858">
    <property type="entry name" value="ASC"/>
    <property type="match status" value="1"/>
</dbReference>
<keyword evidence="18" id="KW-1185">Reference proteome</keyword>
<gene>
    <name evidence="16" type="ORF">DME_LOCUS10704</name>
</gene>
<name>A0A0N4UNV8_DRAME</name>
<comment type="subcellular location">
    <subcellularLocation>
        <location evidence="1">Membrane</location>
        <topology evidence="1">Multi-pass membrane protein</topology>
    </subcellularLocation>
</comment>
<dbReference type="OrthoDB" id="5874059at2759"/>
<dbReference type="AlphaFoldDB" id="A0A0N4UNV8"/>
<organism evidence="17 19">
    <name type="scientific">Dracunculus medinensis</name>
    <name type="common">Guinea worm</name>
    <dbReference type="NCBI Taxonomy" id="318479"/>
    <lineage>
        <taxon>Eukaryota</taxon>
        <taxon>Metazoa</taxon>
        <taxon>Ecdysozoa</taxon>
        <taxon>Nematoda</taxon>
        <taxon>Chromadorea</taxon>
        <taxon>Rhabditida</taxon>
        <taxon>Spirurina</taxon>
        <taxon>Dracunculoidea</taxon>
        <taxon>Dracunculidae</taxon>
        <taxon>Dracunculus</taxon>
    </lineage>
</organism>
<evidence type="ECO:0000256" key="9">
    <source>
        <dbReference type="ARBA" id="ARBA00023136"/>
    </source>
</evidence>
<protein>
    <submittedName>
        <fullName evidence="19">Amiloride-sensitive sodium channel</fullName>
    </submittedName>
</protein>
<evidence type="ECO:0000313" key="17">
    <source>
        <dbReference type="Proteomes" id="UP000038040"/>
    </source>
</evidence>
<reference evidence="16 18" key="2">
    <citation type="submission" date="2018-11" db="EMBL/GenBank/DDBJ databases">
        <authorList>
            <consortium name="Pathogen Informatics"/>
        </authorList>
    </citation>
    <scope>NUCLEOTIDE SEQUENCE [LARGE SCALE GENOMIC DNA]</scope>
</reference>
<evidence type="ECO:0000256" key="10">
    <source>
        <dbReference type="ARBA" id="ARBA00023180"/>
    </source>
</evidence>
<feature type="compositionally biased region" description="Polar residues" evidence="14">
    <location>
        <begin position="468"/>
        <end position="481"/>
    </location>
</feature>
<evidence type="ECO:0000313" key="16">
    <source>
        <dbReference type="EMBL" id="VDN60731.1"/>
    </source>
</evidence>
<dbReference type="PRINTS" id="PR01078">
    <property type="entry name" value="AMINACHANNEL"/>
</dbReference>
<evidence type="ECO:0000313" key="19">
    <source>
        <dbReference type="WBParaSite" id="DME_0000961901-mRNA-1"/>
    </source>
</evidence>
<evidence type="ECO:0000256" key="3">
    <source>
        <dbReference type="ARBA" id="ARBA00022448"/>
    </source>
</evidence>
<comment type="similarity">
    <text evidence="2 13">Belongs to the amiloride-sensitive sodium channel (TC 1.A.6) family.</text>
</comment>
<feature type="region of interest" description="Disordered" evidence="14">
    <location>
        <begin position="468"/>
        <end position="491"/>
    </location>
</feature>
<feature type="compositionally biased region" description="Basic and acidic residues" evidence="14">
    <location>
        <begin position="482"/>
        <end position="491"/>
    </location>
</feature>
<evidence type="ECO:0000256" key="12">
    <source>
        <dbReference type="ARBA" id="ARBA00023303"/>
    </source>
</evidence>